<keyword evidence="1" id="KW-0732">Signal</keyword>
<dbReference type="Proteomes" id="UP001175228">
    <property type="component" value="Unassembled WGS sequence"/>
</dbReference>
<protein>
    <recommendedName>
        <fullName evidence="4">Secreted protein</fullName>
    </recommendedName>
</protein>
<reference evidence="2" key="1">
    <citation type="submission" date="2023-06" db="EMBL/GenBank/DDBJ databases">
        <authorList>
            <consortium name="Lawrence Berkeley National Laboratory"/>
            <person name="Ahrendt S."/>
            <person name="Sahu N."/>
            <person name="Indic B."/>
            <person name="Wong-Bajracharya J."/>
            <person name="Merenyi Z."/>
            <person name="Ke H.-M."/>
            <person name="Monk M."/>
            <person name="Kocsube S."/>
            <person name="Drula E."/>
            <person name="Lipzen A."/>
            <person name="Balint B."/>
            <person name="Henrissat B."/>
            <person name="Andreopoulos B."/>
            <person name="Martin F.M."/>
            <person name="Harder C.B."/>
            <person name="Rigling D."/>
            <person name="Ford K.L."/>
            <person name="Foster G.D."/>
            <person name="Pangilinan J."/>
            <person name="Papanicolaou A."/>
            <person name="Barry K."/>
            <person name="LaButti K."/>
            <person name="Viragh M."/>
            <person name="Koriabine M."/>
            <person name="Yan M."/>
            <person name="Riley R."/>
            <person name="Champramary S."/>
            <person name="Plett K.L."/>
            <person name="Tsai I.J."/>
            <person name="Slot J."/>
            <person name="Sipos G."/>
            <person name="Plett J."/>
            <person name="Nagy L.G."/>
            <person name="Grigoriev I.V."/>
        </authorList>
    </citation>
    <scope>NUCLEOTIDE SEQUENCE</scope>
    <source>
        <strain evidence="2">HWK02</strain>
    </source>
</reference>
<gene>
    <name evidence="2" type="ORF">EDD18DRAFT_1121866</name>
</gene>
<proteinExistence type="predicted"/>
<evidence type="ECO:0000313" key="2">
    <source>
        <dbReference type="EMBL" id="KAK0506060.1"/>
    </source>
</evidence>
<organism evidence="2 3">
    <name type="scientific">Armillaria luteobubalina</name>
    <dbReference type="NCBI Taxonomy" id="153913"/>
    <lineage>
        <taxon>Eukaryota</taxon>
        <taxon>Fungi</taxon>
        <taxon>Dikarya</taxon>
        <taxon>Basidiomycota</taxon>
        <taxon>Agaricomycotina</taxon>
        <taxon>Agaricomycetes</taxon>
        <taxon>Agaricomycetidae</taxon>
        <taxon>Agaricales</taxon>
        <taxon>Marasmiineae</taxon>
        <taxon>Physalacriaceae</taxon>
        <taxon>Armillaria</taxon>
    </lineage>
</organism>
<sequence>MLCRGRWQSALLISVLCVSDANGCKSLRVNLAANAPFEGRVSVPGLARLRPVIRSRPCKGCGPYSDRSVRTMVVQHLFEVIGGLSGPNLRSTVLRSRLAAQ</sequence>
<accession>A0AA39QQ49</accession>
<comment type="caution">
    <text evidence="2">The sequence shown here is derived from an EMBL/GenBank/DDBJ whole genome shotgun (WGS) entry which is preliminary data.</text>
</comment>
<evidence type="ECO:0000256" key="1">
    <source>
        <dbReference type="SAM" id="SignalP"/>
    </source>
</evidence>
<dbReference type="EMBL" id="JAUEPU010000001">
    <property type="protein sequence ID" value="KAK0506060.1"/>
    <property type="molecule type" value="Genomic_DNA"/>
</dbReference>
<evidence type="ECO:0008006" key="4">
    <source>
        <dbReference type="Google" id="ProtNLM"/>
    </source>
</evidence>
<feature type="chain" id="PRO_5041286235" description="Secreted protein" evidence="1">
    <location>
        <begin position="24"/>
        <end position="101"/>
    </location>
</feature>
<keyword evidence="3" id="KW-1185">Reference proteome</keyword>
<evidence type="ECO:0000313" key="3">
    <source>
        <dbReference type="Proteomes" id="UP001175228"/>
    </source>
</evidence>
<dbReference type="AlphaFoldDB" id="A0AA39QQ49"/>
<feature type="signal peptide" evidence="1">
    <location>
        <begin position="1"/>
        <end position="23"/>
    </location>
</feature>
<name>A0AA39QQ49_9AGAR</name>